<dbReference type="PANTHER" id="PTHR43133:SF8">
    <property type="entry name" value="RNA POLYMERASE SIGMA FACTOR HI_1459-RELATED"/>
    <property type="match status" value="1"/>
</dbReference>
<evidence type="ECO:0000256" key="2">
    <source>
        <dbReference type="ARBA" id="ARBA00023015"/>
    </source>
</evidence>
<dbReference type="GO" id="GO:0003677">
    <property type="term" value="F:DNA binding"/>
    <property type="evidence" value="ECO:0007669"/>
    <property type="project" value="UniProtKB-KW"/>
</dbReference>
<accession>A0A518BID9</accession>
<protein>
    <submittedName>
        <fullName evidence="9">RNA polymerase sigma factor YlaC</fullName>
    </submittedName>
</protein>
<dbReference type="PANTHER" id="PTHR43133">
    <property type="entry name" value="RNA POLYMERASE ECF-TYPE SIGMA FACTO"/>
    <property type="match status" value="1"/>
</dbReference>
<dbReference type="Gene3D" id="1.10.1740.10">
    <property type="match status" value="1"/>
</dbReference>
<keyword evidence="3" id="KW-0731">Sigma factor</keyword>
<evidence type="ECO:0000256" key="4">
    <source>
        <dbReference type="ARBA" id="ARBA00023125"/>
    </source>
</evidence>
<evidence type="ECO:0000313" key="9">
    <source>
        <dbReference type="EMBL" id="QDU66741.1"/>
    </source>
</evidence>
<name>A0A518BID9_9BACT</name>
<dbReference type="InterPro" id="IPR007627">
    <property type="entry name" value="RNA_pol_sigma70_r2"/>
</dbReference>
<proteinExistence type="inferred from homology"/>
<evidence type="ECO:0000256" key="3">
    <source>
        <dbReference type="ARBA" id="ARBA00023082"/>
    </source>
</evidence>
<keyword evidence="10" id="KW-1185">Reference proteome</keyword>
<dbReference type="SUPFAM" id="SSF88659">
    <property type="entry name" value="Sigma3 and sigma4 domains of RNA polymerase sigma factors"/>
    <property type="match status" value="1"/>
</dbReference>
<evidence type="ECO:0000313" key="10">
    <source>
        <dbReference type="Proteomes" id="UP000316921"/>
    </source>
</evidence>
<dbReference type="NCBIfam" id="TIGR02937">
    <property type="entry name" value="sigma70-ECF"/>
    <property type="match status" value="1"/>
</dbReference>
<organism evidence="9 10">
    <name type="scientific">Engelhardtia mirabilis</name>
    <dbReference type="NCBI Taxonomy" id="2528011"/>
    <lineage>
        <taxon>Bacteria</taxon>
        <taxon>Pseudomonadati</taxon>
        <taxon>Planctomycetota</taxon>
        <taxon>Planctomycetia</taxon>
        <taxon>Planctomycetia incertae sedis</taxon>
        <taxon>Engelhardtia</taxon>
    </lineage>
</organism>
<dbReference type="InterPro" id="IPR013249">
    <property type="entry name" value="RNA_pol_sigma70_r4_t2"/>
</dbReference>
<dbReference type="SUPFAM" id="SSF88946">
    <property type="entry name" value="Sigma2 domain of RNA polymerase sigma factors"/>
    <property type="match status" value="1"/>
</dbReference>
<dbReference type="GO" id="GO:0006352">
    <property type="term" value="P:DNA-templated transcription initiation"/>
    <property type="evidence" value="ECO:0007669"/>
    <property type="project" value="InterPro"/>
</dbReference>
<dbReference type="InterPro" id="IPR036388">
    <property type="entry name" value="WH-like_DNA-bd_sf"/>
</dbReference>
<dbReference type="CDD" id="cd06171">
    <property type="entry name" value="Sigma70_r4"/>
    <property type="match status" value="1"/>
</dbReference>
<keyword evidence="4" id="KW-0238">DNA-binding</keyword>
<feature type="domain" description="RNA polymerase sigma factor 70 region 4 type 2" evidence="8">
    <location>
        <begin position="139"/>
        <end position="188"/>
    </location>
</feature>
<evidence type="ECO:0000256" key="6">
    <source>
        <dbReference type="SAM" id="MobiDB-lite"/>
    </source>
</evidence>
<dbReference type="Pfam" id="PF04542">
    <property type="entry name" value="Sigma70_r2"/>
    <property type="match status" value="1"/>
</dbReference>
<dbReference type="Pfam" id="PF08281">
    <property type="entry name" value="Sigma70_r4_2"/>
    <property type="match status" value="1"/>
</dbReference>
<feature type="region of interest" description="Disordered" evidence="6">
    <location>
        <begin position="1"/>
        <end position="23"/>
    </location>
</feature>
<dbReference type="EMBL" id="CP036287">
    <property type="protein sequence ID" value="QDU66741.1"/>
    <property type="molecule type" value="Genomic_DNA"/>
</dbReference>
<dbReference type="RefSeq" id="WP_145064550.1">
    <property type="nucleotide sequence ID" value="NZ_CP036287.1"/>
</dbReference>
<evidence type="ECO:0000259" key="7">
    <source>
        <dbReference type="Pfam" id="PF04542"/>
    </source>
</evidence>
<sequence>MRASTPSTLPGLSGTGNLPDPGLSSEAELVRRARTDPDSFGQLYRLHHPAIARYIRRRVGDRDTADDLVADTFATALAKLGRYRDRGLPFRSWLYGLASNGIRRWLRRSVHRRHCGLEETAEPAHAGEAPAVDAAESARVALLSLPARYQTTLALHYLEGLSVLEVAGVMGCRPGTVKARLSRGRELLRARLEVQSAEVTS</sequence>
<dbReference type="AlphaFoldDB" id="A0A518BID9"/>
<dbReference type="GO" id="GO:0016987">
    <property type="term" value="F:sigma factor activity"/>
    <property type="evidence" value="ECO:0007669"/>
    <property type="project" value="UniProtKB-KW"/>
</dbReference>
<evidence type="ECO:0000256" key="5">
    <source>
        <dbReference type="ARBA" id="ARBA00023163"/>
    </source>
</evidence>
<evidence type="ECO:0000259" key="8">
    <source>
        <dbReference type="Pfam" id="PF08281"/>
    </source>
</evidence>
<dbReference type="KEGG" id="pbap:Pla133_18170"/>
<dbReference type="InterPro" id="IPR013324">
    <property type="entry name" value="RNA_pol_sigma_r3/r4-like"/>
</dbReference>
<feature type="compositionally biased region" description="Polar residues" evidence="6">
    <location>
        <begin position="1"/>
        <end position="10"/>
    </location>
</feature>
<dbReference type="Proteomes" id="UP000316921">
    <property type="component" value="Chromosome"/>
</dbReference>
<gene>
    <name evidence="9" type="primary">ylaC</name>
    <name evidence="9" type="ORF">Pla133_18170</name>
</gene>
<feature type="domain" description="RNA polymerase sigma-70 region 2" evidence="7">
    <location>
        <begin position="43"/>
        <end position="109"/>
    </location>
</feature>
<keyword evidence="2" id="KW-0805">Transcription regulation</keyword>
<reference evidence="9 10" key="1">
    <citation type="submission" date="2019-02" db="EMBL/GenBank/DDBJ databases">
        <title>Deep-cultivation of Planctomycetes and their phenomic and genomic characterization uncovers novel biology.</title>
        <authorList>
            <person name="Wiegand S."/>
            <person name="Jogler M."/>
            <person name="Boedeker C."/>
            <person name="Pinto D."/>
            <person name="Vollmers J."/>
            <person name="Rivas-Marin E."/>
            <person name="Kohn T."/>
            <person name="Peeters S.H."/>
            <person name="Heuer A."/>
            <person name="Rast P."/>
            <person name="Oberbeckmann S."/>
            <person name="Bunk B."/>
            <person name="Jeske O."/>
            <person name="Meyerdierks A."/>
            <person name="Storesund J.E."/>
            <person name="Kallscheuer N."/>
            <person name="Luecker S."/>
            <person name="Lage O.M."/>
            <person name="Pohl T."/>
            <person name="Merkel B.J."/>
            <person name="Hornburger P."/>
            <person name="Mueller R.-W."/>
            <person name="Bruemmer F."/>
            <person name="Labrenz M."/>
            <person name="Spormann A.M."/>
            <person name="Op den Camp H."/>
            <person name="Overmann J."/>
            <person name="Amann R."/>
            <person name="Jetten M.S.M."/>
            <person name="Mascher T."/>
            <person name="Medema M.H."/>
            <person name="Devos D.P."/>
            <person name="Kaster A.-K."/>
            <person name="Ovreas L."/>
            <person name="Rohde M."/>
            <person name="Galperin M.Y."/>
            <person name="Jogler C."/>
        </authorList>
    </citation>
    <scope>NUCLEOTIDE SEQUENCE [LARGE SCALE GENOMIC DNA]</scope>
    <source>
        <strain evidence="9 10">Pla133</strain>
    </source>
</reference>
<dbReference type="InterPro" id="IPR039425">
    <property type="entry name" value="RNA_pol_sigma-70-like"/>
</dbReference>
<keyword evidence="5" id="KW-0804">Transcription</keyword>
<dbReference type="InterPro" id="IPR013325">
    <property type="entry name" value="RNA_pol_sigma_r2"/>
</dbReference>
<comment type="similarity">
    <text evidence="1">Belongs to the sigma-70 factor family. ECF subfamily.</text>
</comment>
<dbReference type="Gene3D" id="1.10.10.10">
    <property type="entry name" value="Winged helix-like DNA-binding domain superfamily/Winged helix DNA-binding domain"/>
    <property type="match status" value="1"/>
</dbReference>
<dbReference type="InterPro" id="IPR014284">
    <property type="entry name" value="RNA_pol_sigma-70_dom"/>
</dbReference>
<evidence type="ECO:0000256" key="1">
    <source>
        <dbReference type="ARBA" id="ARBA00010641"/>
    </source>
</evidence>